<feature type="compositionally biased region" description="Acidic residues" evidence="15">
    <location>
        <begin position="734"/>
        <end position="750"/>
    </location>
</feature>
<dbReference type="InterPro" id="IPR023123">
    <property type="entry name" value="Tubulin_C"/>
</dbReference>
<dbReference type="Pfam" id="PF03953">
    <property type="entry name" value="Tubulin_C"/>
    <property type="match status" value="1"/>
</dbReference>
<accession>A0A9P1M3T8</accession>
<evidence type="ECO:0000256" key="1">
    <source>
        <dbReference type="ARBA" id="ARBA00001946"/>
    </source>
</evidence>
<dbReference type="SUPFAM" id="SSF52490">
    <property type="entry name" value="Tubulin nucleotide-binding domain-like"/>
    <property type="match status" value="1"/>
</dbReference>
<dbReference type="InterPro" id="IPR003008">
    <property type="entry name" value="Tubulin_FtsZ_GTPase"/>
</dbReference>
<dbReference type="Proteomes" id="UP001152797">
    <property type="component" value="Unassembled WGS sequence"/>
</dbReference>
<dbReference type="SMART" id="SM00864">
    <property type="entry name" value="Tubulin"/>
    <property type="match status" value="1"/>
</dbReference>
<proteinExistence type="inferred from homology"/>
<dbReference type="FunFam" id="3.30.1330.20:FF:000002">
    <property type="entry name" value="Tubulin beta chain"/>
    <property type="match status" value="1"/>
</dbReference>
<feature type="compositionally biased region" description="Basic and acidic residues" evidence="15">
    <location>
        <begin position="256"/>
        <end position="305"/>
    </location>
</feature>
<name>A0A9P1M3T8_9DINO</name>
<keyword evidence="6" id="KW-0493">Microtubule</keyword>
<evidence type="ECO:0000256" key="12">
    <source>
        <dbReference type="ARBA" id="ARBA00030446"/>
    </source>
</evidence>
<keyword evidence="14" id="KW-0175">Coiled coil</keyword>
<keyword evidence="7" id="KW-0479">Metal-binding</keyword>
<dbReference type="InterPro" id="IPR002453">
    <property type="entry name" value="Beta_tubulin"/>
</dbReference>
<feature type="domain" description="Tubulin/FtsZ GTPase" evidence="16">
    <location>
        <begin position="352"/>
        <end position="549"/>
    </location>
</feature>
<protein>
    <recommendedName>
        <fullName evidence="4">Tubulin beta chain</fullName>
    </recommendedName>
    <alternativeName>
        <fullName evidence="12">Beta-tubulin</fullName>
    </alternativeName>
</protein>
<dbReference type="GO" id="GO:0005200">
    <property type="term" value="F:structural constituent of cytoskeleton"/>
    <property type="evidence" value="ECO:0007669"/>
    <property type="project" value="InterPro"/>
</dbReference>
<keyword evidence="9" id="KW-0460">Magnesium</keyword>
<dbReference type="PRINTS" id="PR01161">
    <property type="entry name" value="TUBULIN"/>
</dbReference>
<keyword evidence="8" id="KW-0547">Nucleotide-binding</keyword>
<evidence type="ECO:0000256" key="6">
    <source>
        <dbReference type="ARBA" id="ARBA00022701"/>
    </source>
</evidence>
<evidence type="ECO:0000313" key="18">
    <source>
        <dbReference type="EMBL" id="CAI4019417.1"/>
    </source>
</evidence>
<evidence type="ECO:0000259" key="17">
    <source>
        <dbReference type="SMART" id="SM00865"/>
    </source>
</evidence>
<dbReference type="OrthoDB" id="411080at2759"/>
<evidence type="ECO:0000256" key="3">
    <source>
        <dbReference type="ARBA" id="ARBA00009636"/>
    </source>
</evidence>
<keyword evidence="11" id="KW-0206">Cytoskeleton</keyword>
<dbReference type="PROSITE" id="PS00227">
    <property type="entry name" value="TUBULIN"/>
    <property type="match status" value="1"/>
</dbReference>
<dbReference type="GO" id="GO:0046872">
    <property type="term" value="F:metal ion binding"/>
    <property type="evidence" value="ECO:0007669"/>
    <property type="project" value="UniProtKB-KW"/>
</dbReference>
<feature type="region of interest" description="Disordered" evidence="15">
    <location>
        <begin position="236"/>
        <end position="307"/>
    </location>
</feature>
<evidence type="ECO:0000256" key="14">
    <source>
        <dbReference type="SAM" id="Coils"/>
    </source>
</evidence>
<dbReference type="PRINTS" id="PR01163">
    <property type="entry name" value="BETATUBULIN"/>
</dbReference>
<keyword evidence="10" id="KW-0342">GTP-binding</keyword>
<dbReference type="CDD" id="cd02187">
    <property type="entry name" value="beta_tubulin"/>
    <property type="match status" value="1"/>
</dbReference>
<dbReference type="SUPFAM" id="SSF55307">
    <property type="entry name" value="Tubulin C-terminal domain-like"/>
    <property type="match status" value="1"/>
</dbReference>
<dbReference type="EMBL" id="CAMXCT010006748">
    <property type="protein sequence ID" value="CAI4019417.1"/>
    <property type="molecule type" value="Genomic_DNA"/>
</dbReference>
<dbReference type="EMBL" id="CAMXCT030006748">
    <property type="protein sequence ID" value="CAL4806729.1"/>
    <property type="molecule type" value="Genomic_DNA"/>
</dbReference>
<dbReference type="FunFam" id="3.40.50.1440:FF:000006">
    <property type="entry name" value="Tubulin beta chain"/>
    <property type="match status" value="1"/>
</dbReference>
<dbReference type="GO" id="GO:0005874">
    <property type="term" value="C:microtubule"/>
    <property type="evidence" value="ECO:0007669"/>
    <property type="project" value="UniProtKB-KW"/>
</dbReference>
<keyword evidence="20" id="KW-1185">Reference proteome</keyword>
<comment type="caution">
    <text evidence="18">The sequence shown here is derived from an EMBL/GenBank/DDBJ whole genome shotgun (WGS) entry which is preliminary data.</text>
</comment>
<comment type="subcellular location">
    <subcellularLocation>
        <location evidence="2">Cytoplasm</location>
        <location evidence="2">Cytoskeleton</location>
    </subcellularLocation>
</comment>
<evidence type="ECO:0000313" key="20">
    <source>
        <dbReference type="Proteomes" id="UP001152797"/>
    </source>
</evidence>
<dbReference type="Gene3D" id="1.10.287.600">
    <property type="entry name" value="Helix hairpin bin"/>
    <property type="match status" value="1"/>
</dbReference>
<feature type="coiled-coil region" evidence="14">
    <location>
        <begin position="206"/>
        <end position="233"/>
    </location>
</feature>
<evidence type="ECO:0000256" key="10">
    <source>
        <dbReference type="ARBA" id="ARBA00023134"/>
    </source>
</evidence>
<evidence type="ECO:0000313" key="19">
    <source>
        <dbReference type="EMBL" id="CAL1172792.1"/>
    </source>
</evidence>
<comment type="function">
    <text evidence="13">Tubulin is the major constituent of microtubules, a cylinder consisting of laterally associated linear protofilaments composed of alpha- and beta-tubulin heterodimers. Microtubules grow by the addition of GTP-tubulin dimers to the microtubule end, where a stabilizing cap forms. Below the cap, tubulin dimers are in GDP-bound state, owing to GTPase activity of alpha-tubulin.</text>
</comment>
<feature type="region of interest" description="Disordered" evidence="15">
    <location>
        <begin position="731"/>
        <end position="750"/>
    </location>
</feature>
<dbReference type="InterPro" id="IPR037103">
    <property type="entry name" value="Tubulin/FtsZ-like_C"/>
</dbReference>
<dbReference type="InterPro" id="IPR017975">
    <property type="entry name" value="Tubulin_CS"/>
</dbReference>
<dbReference type="GO" id="GO:0007017">
    <property type="term" value="P:microtubule-based process"/>
    <property type="evidence" value="ECO:0007669"/>
    <property type="project" value="InterPro"/>
</dbReference>
<evidence type="ECO:0000256" key="8">
    <source>
        <dbReference type="ARBA" id="ARBA00022741"/>
    </source>
</evidence>
<evidence type="ECO:0000256" key="9">
    <source>
        <dbReference type="ARBA" id="ARBA00022842"/>
    </source>
</evidence>
<comment type="cofactor">
    <cofactor evidence="1">
        <name>Mg(2+)</name>
        <dbReference type="ChEBI" id="CHEBI:18420"/>
    </cofactor>
</comment>
<sequence>MFWEQVGNLYLWPPPKLQMVQLNLAPRTWATDERLERGAATSTVSSWRRQELKETFGEGRRDEGMMKLFASRDMQGVNVQLFDECSGTALEGSYQIDDRLRIINIVSEDTKDHIAFSSRSHCINIDQILDVVVSNEAIHHIEPGAWSRLSVPERDRLVVLVYNSEGESLTAVDCRKVCFLEADQESAKTFTMCIRHNRLQEALTVLQEGQKMYAQQQQQMDTLQQTIERLCESKAPVQRSNGQAQAAGPSRVAQAARREAARPARADEEEKSKPKEEEKAFGKAEEKARDREAKASDPRQDKGVTEELGDVDINDLCGNQIGAKFWEVIADEHGIDPTGTYHGDSDLQLERINVYFNEATGGRYVPRAILMDLEPGTMDSVRAGPFGQLFRPDNFVFGQTGAGNNWAKGHYTEGAELIDSVLDVVRKEAEGCDCLQGFQLCHSLGGGTGAGMGTLLISKVREEYPDRIMETFSVIPSPKVSDTVVEPYNAVLSFHQLVENSDESFLLDNEALYDICFRTLKLTTPTYGDLNHLVSAAMSGVTCGLRFPGQLNCDLRKIAVNLVPFPRLHFFMTGFAPLTSRGSQQYRALTVPELTQQMFDAKNMMCAADPRHGRYLTAAALFRGRMSTKEVDEQMLNVQNKNSSYFVEWIPNNIKASVCDIPPKGLKMAVAFAGNSTAIQEMFKRVAEYFTAMFRRKAFLHWYTGEGMDEMEFTEAESNMNDLVSEYQQYQDATAEEEGEFDEEEGEYDG</sequence>
<dbReference type="EMBL" id="CAMXCT020006748">
    <property type="protein sequence ID" value="CAL1172792.1"/>
    <property type="molecule type" value="Genomic_DNA"/>
</dbReference>
<dbReference type="InterPro" id="IPR000217">
    <property type="entry name" value="Tubulin"/>
</dbReference>
<evidence type="ECO:0000256" key="5">
    <source>
        <dbReference type="ARBA" id="ARBA00022490"/>
    </source>
</evidence>
<dbReference type="InterPro" id="IPR008280">
    <property type="entry name" value="Tub_FtsZ_C"/>
</dbReference>
<comment type="similarity">
    <text evidence="3">Belongs to the tubulin family.</text>
</comment>
<evidence type="ECO:0000256" key="7">
    <source>
        <dbReference type="ARBA" id="ARBA00022723"/>
    </source>
</evidence>
<gene>
    <name evidence="18" type="ORF">C1SCF055_LOCUS43919</name>
</gene>
<keyword evidence="5" id="KW-0963">Cytoplasm</keyword>
<dbReference type="GO" id="GO:0003924">
    <property type="term" value="F:GTPase activity"/>
    <property type="evidence" value="ECO:0007669"/>
    <property type="project" value="InterPro"/>
</dbReference>
<evidence type="ECO:0000256" key="13">
    <source>
        <dbReference type="ARBA" id="ARBA00034296"/>
    </source>
</evidence>
<dbReference type="InterPro" id="IPR036525">
    <property type="entry name" value="Tubulin/FtsZ_GTPase_sf"/>
</dbReference>
<evidence type="ECO:0000256" key="4">
    <source>
        <dbReference type="ARBA" id="ARBA00013288"/>
    </source>
</evidence>
<dbReference type="AlphaFoldDB" id="A0A9P1M3T8"/>
<feature type="domain" description="Tubulin/FtsZ 2-layer sandwich" evidence="17">
    <location>
        <begin position="551"/>
        <end position="688"/>
    </location>
</feature>
<dbReference type="Gene3D" id="3.40.50.1440">
    <property type="entry name" value="Tubulin/FtsZ, GTPase domain"/>
    <property type="match status" value="1"/>
</dbReference>
<organism evidence="18">
    <name type="scientific">Cladocopium goreaui</name>
    <dbReference type="NCBI Taxonomy" id="2562237"/>
    <lineage>
        <taxon>Eukaryota</taxon>
        <taxon>Sar</taxon>
        <taxon>Alveolata</taxon>
        <taxon>Dinophyceae</taxon>
        <taxon>Suessiales</taxon>
        <taxon>Symbiodiniaceae</taxon>
        <taxon>Cladocopium</taxon>
    </lineage>
</organism>
<dbReference type="GO" id="GO:0005525">
    <property type="term" value="F:GTP binding"/>
    <property type="evidence" value="ECO:0007669"/>
    <property type="project" value="UniProtKB-KW"/>
</dbReference>
<dbReference type="Pfam" id="PF00091">
    <property type="entry name" value="Tubulin"/>
    <property type="match status" value="1"/>
</dbReference>
<evidence type="ECO:0000256" key="11">
    <source>
        <dbReference type="ARBA" id="ARBA00023212"/>
    </source>
</evidence>
<dbReference type="SMART" id="SM00865">
    <property type="entry name" value="Tubulin_C"/>
    <property type="match status" value="1"/>
</dbReference>
<evidence type="ECO:0000259" key="16">
    <source>
        <dbReference type="SMART" id="SM00864"/>
    </source>
</evidence>
<reference evidence="18" key="1">
    <citation type="submission" date="2022-10" db="EMBL/GenBank/DDBJ databases">
        <authorList>
            <person name="Chen Y."/>
            <person name="Dougan E. K."/>
            <person name="Chan C."/>
            <person name="Rhodes N."/>
            <person name="Thang M."/>
        </authorList>
    </citation>
    <scope>NUCLEOTIDE SEQUENCE</scope>
</reference>
<dbReference type="InterPro" id="IPR018316">
    <property type="entry name" value="Tubulin/FtsZ_2-layer-sand-dom"/>
</dbReference>
<reference evidence="19" key="2">
    <citation type="submission" date="2024-04" db="EMBL/GenBank/DDBJ databases">
        <authorList>
            <person name="Chen Y."/>
            <person name="Shah S."/>
            <person name="Dougan E. K."/>
            <person name="Thang M."/>
            <person name="Chan C."/>
        </authorList>
    </citation>
    <scope>NUCLEOTIDE SEQUENCE [LARGE SCALE GENOMIC DNA]</scope>
</reference>
<evidence type="ECO:0000256" key="15">
    <source>
        <dbReference type="SAM" id="MobiDB-lite"/>
    </source>
</evidence>
<dbReference type="Gene3D" id="3.30.1330.20">
    <property type="entry name" value="Tubulin/FtsZ, C-terminal domain"/>
    <property type="match status" value="1"/>
</dbReference>
<dbReference type="FunFam" id="1.10.287.600:FF:000006">
    <property type="entry name" value="Tubulin beta chain"/>
    <property type="match status" value="1"/>
</dbReference>
<dbReference type="PANTHER" id="PTHR11588">
    <property type="entry name" value="TUBULIN"/>
    <property type="match status" value="1"/>
</dbReference>
<evidence type="ECO:0000256" key="2">
    <source>
        <dbReference type="ARBA" id="ARBA00004245"/>
    </source>
</evidence>